<dbReference type="EMBL" id="QMQA01000153">
    <property type="protein sequence ID" value="RLE12586.1"/>
    <property type="molecule type" value="Genomic_DNA"/>
</dbReference>
<organism evidence="1 2">
    <name type="scientific">Aerophobetes bacterium</name>
    <dbReference type="NCBI Taxonomy" id="2030807"/>
    <lineage>
        <taxon>Bacteria</taxon>
        <taxon>Candidatus Aerophobota</taxon>
    </lineage>
</organism>
<evidence type="ECO:0000313" key="2">
    <source>
        <dbReference type="Proteomes" id="UP000280417"/>
    </source>
</evidence>
<dbReference type="Proteomes" id="UP000280417">
    <property type="component" value="Unassembled WGS sequence"/>
</dbReference>
<gene>
    <name evidence="1" type="ORF">DRJ04_05900</name>
</gene>
<sequence>MNPIFTSPHMGNTYIGVKAFLETMGCRYLPPPPTSRKTIELGVKHSPECACFPYKVTLGNMIEGLERGANIVLMASGKKGLCRLAYYHIVQKKALEDLGFDFEMVGLGENIWDVLFNKMKVWSGNPHHHFWRLIKATRITFKKLKLIEKVEALARETRPYEIKKGETSKVYHRCLKLIDQAKNLSQLRKVKKLIESLFSSIPKDSQRDVLRVVLVGEFFCCLEPAVSHQIETILGELGVLVKQNMSSYRLAKGFLFPDLRKWWLNHFVVRKYLKCTGGGEERRSLGETEIYAKRGYDGVIALKPFTCLPENTAEAIFPHLSKKFKIPVLSLSLDENFSEINMLTRIESFVDMLRRKRSVSGN</sequence>
<reference evidence="1 2" key="1">
    <citation type="submission" date="2018-06" db="EMBL/GenBank/DDBJ databases">
        <title>Extensive metabolic versatility and redundancy in microbially diverse, dynamic hydrothermal sediments.</title>
        <authorList>
            <person name="Dombrowski N."/>
            <person name="Teske A."/>
            <person name="Baker B.J."/>
        </authorList>
    </citation>
    <scope>NUCLEOTIDE SEQUENCE [LARGE SCALE GENOMIC DNA]</scope>
    <source>
        <strain evidence="1">B3_G15</strain>
    </source>
</reference>
<accession>A0A662DF69</accession>
<dbReference type="PANTHER" id="PTHR32329">
    <property type="entry name" value="BIFUNCTIONAL PROTEIN [INCLUDES 2-HYDROXYACYL-COA DEHYDRATASE (N-TER) AND ITS ACTIVATOR DOMAIN (C_TERM)-RELATED"/>
    <property type="match status" value="1"/>
</dbReference>
<dbReference type="Gene3D" id="3.40.50.11900">
    <property type="match status" value="1"/>
</dbReference>
<evidence type="ECO:0000313" key="1">
    <source>
        <dbReference type="EMBL" id="RLE12586.1"/>
    </source>
</evidence>
<dbReference type="PANTHER" id="PTHR32329:SF2">
    <property type="entry name" value="BIFUNCTIONAL PROTEIN [INCLUDES 2-HYDROXYACYL-COA DEHYDRATASE (N-TER) AND ITS ACTIVATOR DOMAIN (C_TERM)"/>
    <property type="match status" value="1"/>
</dbReference>
<comment type="caution">
    <text evidence="1">The sequence shown here is derived from an EMBL/GenBank/DDBJ whole genome shotgun (WGS) entry which is preliminary data.</text>
</comment>
<protein>
    <submittedName>
        <fullName evidence="1">CoA protein activase</fullName>
    </submittedName>
</protein>
<dbReference type="AlphaFoldDB" id="A0A662DF69"/>
<dbReference type="InterPro" id="IPR051805">
    <property type="entry name" value="Dehydratase_Activator_Redct"/>
</dbReference>
<proteinExistence type="predicted"/>
<name>A0A662DF69_UNCAE</name>